<evidence type="ECO:0000313" key="3">
    <source>
        <dbReference type="Proteomes" id="UP001232148"/>
    </source>
</evidence>
<organism evidence="2 3">
    <name type="scientific">Colletotrichum zoysiae</name>
    <dbReference type="NCBI Taxonomy" id="1216348"/>
    <lineage>
        <taxon>Eukaryota</taxon>
        <taxon>Fungi</taxon>
        <taxon>Dikarya</taxon>
        <taxon>Ascomycota</taxon>
        <taxon>Pezizomycotina</taxon>
        <taxon>Sordariomycetes</taxon>
        <taxon>Hypocreomycetidae</taxon>
        <taxon>Glomerellales</taxon>
        <taxon>Glomerellaceae</taxon>
        <taxon>Colletotrichum</taxon>
        <taxon>Colletotrichum graminicola species complex</taxon>
    </lineage>
</organism>
<protein>
    <submittedName>
        <fullName evidence="2">Uncharacterized protein</fullName>
    </submittedName>
</protein>
<dbReference type="Proteomes" id="UP001232148">
    <property type="component" value="Unassembled WGS sequence"/>
</dbReference>
<accession>A0AAD9M1B2</accession>
<comment type="caution">
    <text evidence="2">The sequence shown here is derived from an EMBL/GenBank/DDBJ whole genome shotgun (WGS) entry which is preliminary data.</text>
</comment>
<keyword evidence="3" id="KW-1185">Reference proteome</keyword>
<evidence type="ECO:0000313" key="2">
    <source>
        <dbReference type="EMBL" id="KAK2030401.1"/>
    </source>
</evidence>
<reference evidence="2" key="1">
    <citation type="submission" date="2021-06" db="EMBL/GenBank/DDBJ databases">
        <title>Comparative genomics, transcriptomics and evolutionary studies reveal genomic signatures of adaptation to plant cell wall in hemibiotrophic fungi.</title>
        <authorList>
            <consortium name="DOE Joint Genome Institute"/>
            <person name="Baroncelli R."/>
            <person name="Diaz J.F."/>
            <person name="Benocci T."/>
            <person name="Peng M."/>
            <person name="Battaglia E."/>
            <person name="Haridas S."/>
            <person name="Andreopoulos W."/>
            <person name="Labutti K."/>
            <person name="Pangilinan J."/>
            <person name="Floch G.L."/>
            <person name="Makela M.R."/>
            <person name="Henrissat B."/>
            <person name="Grigoriev I.V."/>
            <person name="Crouch J.A."/>
            <person name="De Vries R.P."/>
            <person name="Sukno S.A."/>
            <person name="Thon M.R."/>
        </authorList>
    </citation>
    <scope>NUCLEOTIDE SEQUENCE</scope>
    <source>
        <strain evidence="2">MAFF235873</strain>
    </source>
</reference>
<name>A0AAD9M1B2_9PEZI</name>
<proteinExistence type="predicted"/>
<sequence>MHRVRDLRSRTRQPVWRDTVNGARYETRYARVDCQSGSTCNGNWWKCPKERICRGPTFGRKEQLLNGAHDVGRRFVHVMNPQFTARRAARALNRSRRHDLCRRLHHDSQAPQLSRLPCGLSRRVAPEGCREMDTFIVLTADFDSQTRIMRLESKSTVLDSVSEGQGRASVTHSNVPASVMRQHHADDRLG</sequence>
<feature type="compositionally biased region" description="Polar residues" evidence="1">
    <location>
        <begin position="157"/>
        <end position="176"/>
    </location>
</feature>
<dbReference type="EMBL" id="MU842852">
    <property type="protein sequence ID" value="KAK2030401.1"/>
    <property type="molecule type" value="Genomic_DNA"/>
</dbReference>
<feature type="region of interest" description="Disordered" evidence="1">
    <location>
        <begin position="157"/>
        <end position="190"/>
    </location>
</feature>
<evidence type="ECO:0000256" key="1">
    <source>
        <dbReference type="SAM" id="MobiDB-lite"/>
    </source>
</evidence>
<dbReference type="AlphaFoldDB" id="A0AAD9M1B2"/>
<gene>
    <name evidence="2" type="ORF">LX32DRAFT_329513</name>
</gene>